<accession>A0A8S5NJ16</accession>
<dbReference type="EMBL" id="BK015176">
    <property type="protein sequence ID" value="DAD94343.1"/>
    <property type="molecule type" value="Genomic_DNA"/>
</dbReference>
<reference evidence="1" key="1">
    <citation type="journal article" date="2021" name="Proc. Natl. Acad. Sci. U.S.A.">
        <title>A Catalog of Tens of Thousands of Viruses from Human Metagenomes Reveals Hidden Associations with Chronic Diseases.</title>
        <authorList>
            <person name="Tisza M.J."/>
            <person name="Buck C.B."/>
        </authorList>
    </citation>
    <scope>NUCLEOTIDE SEQUENCE</scope>
    <source>
        <strain evidence="1">CttFh17</strain>
    </source>
</reference>
<protein>
    <submittedName>
        <fullName evidence="1">Uncharacterized protein</fullName>
    </submittedName>
</protein>
<organism evidence="1">
    <name type="scientific">Siphoviridae sp. cttFh17</name>
    <dbReference type="NCBI Taxonomy" id="2826491"/>
    <lineage>
        <taxon>Viruses</taxon>
        <taxon>Duplodnaviria</taxon>
        <taxon>Heunggongvirae</taxon>
        <taxon>Uroviricota</taxon>
        <taxon>Caudoviricetes</taxon>
    </lineage>
</organism>
<sequence>MKPYQKYGDFYVPGEDIKFPTEDEALEYIRENY</sequence>
<name>A0A8S5NJ16_9CAUD</name>
<evidence type="ECO:0000313" key="1">
    <source>
        <dbReference type="EMBL" id="DAD94343.1"/>
    </source>
</evidence>
<proteinExistence type="predicted"/>